<protein>
    <recommendedName>
        <fullName evidence="6">Thiamine pyrophosphate enzyme central domain-containing protein</fullName>
    </recommendedName>
</protein>
<dbReference type="Gene3D" id="3.40.50.1220">
    <property type="entry name" value="TPP-binding domain"/>
    <property type="match status" value="1"/>
</dbReference>
<dbReference type="Pfam" id="PF00205">
    <property type="entry name" value="TPP_enzyme_M"/>
    <property type="match status" value="1"/>
</dbReference>
<comment type="caution">
    <text evidence="7">The sequence shown here is derived from an EMBL/GenBank/DDBJ whole genome shotgun (WGS) entry which is preliminary data.</text>
</comment>
<keyword evidence="8" id="KW-1185">Reference proteome</keyword>
<dbReference type="InterPro" id="IPR029035">
    <property type="entry name" value="DHS-like_NAD/FAD-binding_dom"/>
</dbReference>
<evidence type="ECO:0000256" key="5">
    <source>
        <dbReference type="ARBA" id="ARBA00023052"/>
    </source>
</evidence>
<accession>A0ABU6LLD5</accession>
<keyword evidence="4" id="KW-0460">Magnesium</keyword>
<reference evidence="7 8" key="1">
    <citation type="submission" date="2024-01" db="EMBL/GenBank/DDBJ databases">
        <title>Active colonisers of the gastrointestinal tract of Atlantic salmon farmed in a warm water region.</title>
        <authorList>
            <person name="Bowman J.P."/>
        </authorList>
    </citation>
    <scope>NUCLEOTIDE SEQUENCE [LARGE SCALE GENOMIC DNA]</scope>
    <source>
        <strain evidence="7 8">S4MW1</strain>
    </source>
</reference>
<proteinExistence type="inferred from homology"/>
<dbReference type="SUPFAM" id="SSF52467">
    <property type="entry name" value="DHS-like NAD/FAD-binding domain"/>
    <property type="match status" value="1"/>
</dbReference>
<dbReference type="RefSeq" id="WP_327780171.1">
    <property type="nucleotide sequence ID" value="NZ_JAYXUD010000020.1"/>
</dbReference>
<evidence type="ECO:0000256" key="2">
    <source>
        <dbReference type="ARBA" id="ARBA00007812"/>
    </source>
</evidence>
<comment type="similarity">
    <text evidence="2">Belongs to the TPP enzyme family.</text>
</comment>
<dbReference type="PANTHER" id="PTHR43452">
    <property type="entry name" value="PYRUVATE DECARBOXYLASE"/>
    <property type="match status" value="1"/>
</dbReference>
<evidence type="ECO:0000259" key="6">
    <source>
        <dbReference type="Pfam" id="PF00205"/>
    </source>
</evidence>
<sequence>MKINESRNPVVMVGEHLRVYNALFSAQKLIETANLPFATIFSDKAIIDEMHLNFIGLYGGKVINHAVREVIENSDCVINLARY</sequence>
<evidence type="ECO:0000313" key="8">
    <source>
        <dbReference type="Proteomes" id="UP001339429"/>
    </source>
</evidence>
<evidence type="ECO:0000313" key="7">
    <source>
        <dbReference type="EMBL" id="MEC6900373.1"/>
    </source>
</evidence>
<gene>
    <name evidence="7" type="ORF">VXS00_17135</name>
</gene>
<evidence type="ECO:0000256" key="4">
    <source>
        <dbReference type="ARBA" id="ARBA00022842"/>
    </source>
</evidence>
<keyword evidence="5" id="KW-0786">Thiamine pyrophosphate</keyword>
<dbReference type="EMBL" id="JAYXUD010000020">
    <property type="protein sequence ID" value="MEC6900373.1"/>
    <property type="molecule type" value="Genomic_DNA"/>
</dbReference>
<keyword evidence="3" id="KW-0479">Metal-binding</keyword>
<dbReference type="PANTHER" id="PTHR43452:SF30">
    <property type="entry name" value="PYRUVATE DECARBOXYLASE ISOZYME 1-RELATED"/>
    <property type="match status" value="1"/>
</dbReference>
<organism evidence="7 8">
    <name type="scientific">Photobacterium piscicola</name>
    <dbReference type="NCBI Taxonomy" id="1378299"/>
    <lineage>
        <taxon>Bacteria</taxon>
        <taxon>Pseudomonadati</taxon>
        <taxon>Pseudomonadota</taxon>
        <taxon>Gammaproteobacteria</taxon>
        <taxon>Vibrionales</taxon>
        <taxon>Vibrionaceae</taxon>
        <taxon>Photobacterium</taxon>
    </lineage>
</organism>
<dbReference type="InterPro" id="IPR012110">
    <property type="entry name" value="PDC/IPDC-like"/>
</dbReference>
<comment type="cofactor">
    <cofactor evidence="1">
        <name>thiamine diphosphate</name>
        <dbReference type="ChEBI" id="CHEBI:58937"/>
    </cofactor>
</comment>
<feature type="domain" description="Thiamine pyrophosphate enzyme central" evidence="6">
    <location>
        <begin position="3"/>
        <end position="80"/>
    </location>
</feature>
<dbReference type="InterPro" id="IPR012000">
    <property type="entry name" value="Thiamin_PyroP_enz_cen_dom"/>
</dbReference>
<evidence type="ECO:0000256" key="3">
    <source>
        <dbReference type="ARBA" id="ARBA00022723"/>
    </source>
</evidence>
<evidence type="ECO:0000256" key="1">
    <source>
        <dbReference type="ARBA" id="ARBA00001964"/>
    </source>
</evidence>
<dbReference type="Proteomes" id="UP001339429">
    <property type="component" value="Unassembled WGS sequence"/>
</dbReference>
<name>A0ABU6LLD5_9GAMM</name>